<evidence type="ECO:0000259" key="3">
    <source>
        <dbReference type="Pfam" id="PF00501"/>
    </source>
</evidence>
<dbReference type="InterPro" id="IPR025110">
    <property type="entry name" value="AMP-bd_C"/>
</dbReference>
<dbReference type="PANTHER" id="PTHR43201:SF5">
    <property type="entry name" value="MEDIUM-CHAIN ACYL-COA LIGASE ACSF2, MITOCHONDRIAL"/>
    <property type="match status" value="1"/>
</dbReference>
<dbReference type="InterPro" id="IPR045851">
    <property type="entry name" value="AMP-bd_C_sf"/>
</dbReference>
<dbReference type="GO" id="GO:0006631">
    <property type="term" value="P:fatty acid metabolic process"/>
    <property type="evidence" value="ECO:0007669"/>
    <property type="project" value="TreeGrafter"/>
</dbReference>
<dbReference type="Pfam" id="PF13193">
    <property type="entry name" value="AMP-binding_C"/>
    <property type="match status" value="1"/>
</dbReference>
<organism evidence="5 6">
    <name type="scientific">Zhengella mangrovi</name>
    <dbReference type="NCBI Taxonomy" id="1982044"/>
    <lineage>
        <taxon>Bacteria</taxon>
        <taxon>Pseudomonadati</taxon>
        <taxon>Pseudomonadota</taxon>
        <taxon>Alphaproteobacteria</taxon>
        <taxon>Hyphomicrobiales</taxon>
        <taxon>Notoacmeibacteraceae</taxon>
        <taxon>Zhengella</taxon>
    </lineage>
</organism>
<dbReference type="Gene3D" id="3.40.50.12780">
    <property type="entry name" value="N-terminal domain of ligase-like"/>
    <property type="match status" value="1"/>
</dbReference>
<dbReference type="PROSITE" id="PS00455">
    <property type="entry name" value="AMP_BINDING"/>
    <property type="match status" value="1"/>
</dbReference>
<keyword evidence="2 5" id="KW-0436">Ligase</keyword>
<proteinExistence type="inferred from homology"/>
<dbReference type="InterPro" id="IPR000873">
    <property type="entry name" value="AMP-dep_synth/lig_dom"/>
</dbReference>
<evidence type="ECO:0000256" key="1">
    <source>
        <dbReference type="ARBA" id="ARBA00006432"/>
    </source>
</evidence>
<feature type="domain" description="AMP-binding enzyme C-terminal" evidence="4">
    <location>
        <begin position="444"/>
        <end position="520"/>
    </location>
</feature>
<evidence type="ECO:0000313" key="5">
    <source>
        <dbReference type="EMBL" id="PHP64766.1"/>
    </source>
</evidence>
<dbReference type="AlphaFoldDB" id="A0A2G1QGX3"/>
<evidence type="ECO:0000256" key="2">
    <source>
        <dbReference type="ARBA" id="ARBA00022598"/>
    </source>
</evidence>
<comment type="caution">
    <text evidence="5">The sequence shown here is derived from an EMBL/GenBank/DDBJ whole genome shotgun (WGS) entry which is preliminary data.</text>
</comment>
<protein>
    <submittedName>
        <fullName evidence="5">Acyl--CoA ligase</fullName>
    </submittedName>
</protein>
<evidence type="ECO:0000259" key="4">
    <source>
        <dbReference type="Pfam" id="PF13193"/>
    </source>
</evidence>
<gene>
    <name evidence="5" type="ORF">CSC94_22720</name>
</gene>
<sequence length="551" mass="60031">MLDRIAAEFPERIYVATDEQQWTYAEIRAWSERLAACLVEAGVERGDRVAVVMANYPAFIALKYAISRVGATCVPVNILNRRDELAYVLRQAEVRALVTMDCFRGNDYLAALDQIAPGWETGGGVALPHLSAVFVFPVGEAPLRQGVRTLSALEASGRAFNGYPDADPDAVSDILYTSGTTGSPKGAMLTHDQYLRAAFGSAYWRAFDDGWKILYALPMYHVFGYAEGMLAAMIVGGVAVPRVRFDPDDMLDAAERHRVDDILMVPTMTRLVLDAQRARPRALRDLKAVLSSGQRSPEGMFDEIFELLHPHEVTTGYGMTETTATTTLTRPEDPRDWLLTQGPMREVGPAGDPALGGKLVDYRVVDTVTEKVAAPGEIGELRAKGPGITQGYYKKPDETAAAFDADGWFRSGDLGFFDEKGRLILAGRLKETYRCGGEQVMPTEIEDVLTSHPDVVQAHVVPVPDERMGETGAAWVVLRDGASISLEDLRARCEASLARFKVPKYVLKIDAADLPTTASGRARKFLLSERAIAQLGLSSGRSAAPSAQAGN</sequence>
<feature type="domain" description="AMP-dependent synthetase/ligase" evidence="3">
    <location>
        <begin position="3"/>
        <end position="393"/>
    </location>
</feature>
<dbReference type="Proteomes" id="UP000221168">
    <property type="component" value="Unassembled WGS sequence"/>
</dbReference>
<dbReference type="PANTHER" id="PTHR43201">
    <property type="entry name" value="ACYL-COA SYNTHETASE"/>
    <property type="match status" value="1"/>
</dbReference>
<dbReference type="InterPro" id="IPR042099">
    <property type="entry name" value="ANL_N_sf"/>
</dbReference>
<dbReference type="Gene3D" id="3.30.300.30">
    <property type="match status" value="1"/>
</dbReference>
<dbReference type="SUPFAM" id="SSF56801">
    <property type="entry name" value="Acetyl-CoA synthetase-like"/>
    <property type="match status" value="1"/>
</dbReference>
<comment type="similarity">
    <text evidence="1">Belongs to the ATP-dependent AMP-binding enzyme family.</text>
</comment>
<dbReference type="EMBL" id="PDVP01000024">
    <property type="protein sequence ID" value="PHP64766.1"/>
    <property type="molecule type" value="Genomic_DNA"/>
</dbReference>
<dbReference type="Pfam" id="PF00501">
    <property type="entry name" value="AMP-binding"/>
    <property type="match status" value="1"/>
</dbReference>
<dbReference type="InterPro" id="IPR020845">
    <property type="entry name" value="AMP-binding_CS"/>
</dbReference>
<accession>A0A2G1QGX3</accession>
<reference evidence="5 6" key="1">
    <citation type="submission" date="2017-10" db="EMBL/GenBank/DDBJ databases">
        <title>Sedimentibacterium mangrovi gen. nov., sp. nov., a novel member of family Phyllobacteriacea isolated from mangrove sediment.</title>
        <authorList>
            <person name="Liao H."/>
            <person name="Tian Y."/>
        </authorList>
    </citation>
    <scope>NUCLEOTIDE SEQUENCE [LARGE SCALE GENOMIC DNA]</scope>
    <source>
        <strain evidence="5 6">X9-2-2</strain>
    </source>
</reference>
<keyword evidence="6" id="KW-1185">Reference proteome</keyword>
<dbReference type="OrthoDB" id="9803968at2"/>
<evidence type="ECO:0000313" key="6">
    <source>
        <dbReference type="Proteomes" id="UP000221168"/>
    </source>
</evidence>
<name>A0A2G1QGX3_9HYPH</name>
<dbReference type="GO" id="GO:0031956">
    <property type="term" value="F:medium-chain fatty acid-CoA ligase activity"/>
    <property type="evidence" value="ECO:0007669"/>
    <property type="project" value="TreeGrafter"/>
</dbReference>